<feature type="binding site" evidence="9">
    <location>
        <begin position="246"/>
        <end position="249"/>
    </location>
    <ligand>
        <name>GTP</name>
        <dbReference type="ChEBI" id="CHEBI:37565"/>
    </ligand>
</feature>
<dbReference type="InterPro" id="IPR035647">
    <property type="entry name" value="EFG_III/V"/>
</dbReference>
<feature type="domain" description="Tr-type G" evidence="10">
    <location>
        <begin position="116"/>
        <end position="299"/>
    </location>
</feature>
<dbReference type="InterPro" id="IPR027417">
    <property type="entry name" value="P-loop_NTPase"/>
</dbReference>
<proteinExistence type="inferred from homology"/>
<dbReference type="Gene3D" id="3.30.70.870">
    <property type="entry name" value="Elongation Factor G (Translational Gtpase), domain 3"/>
    <property type="match status" value="1"/>
</dbReference>
<evidence type="ECO:0000313" key="12">
    <source>
        <dbReference type="RefSeq" id="XP_032829284.1"/>
    </source>
</evidence>
<dbReference type="GO" id="GO:0097177">
    <property type="term" value="F:mitochondrial ribosome binding"/>
    <property type="evidence" value="ECO:0007669"/>
    <property type="project" value="TreeGrafter"/>
</dbReference>
<dbReference type="SUPFAM" id="SSF54980">
    <property type="entry name" value="EF-G C-terminal domain-like"/>
    <property type="match status" value="2"/>
</dbReference>
<evidence type="ECO:0000256" key="5">
    <source>
        <dbReference type="ARBA" id="ARBA00023128"/>
    </source>
</evidence>
<dbReference type="Proteomes" id="UP001318040">
    <property type="component" value="Chromosome 3"/>
</dbReference>
<comment type="function">
    <text evidence="9">Promotes mitochondrial protein synthesis. May act as a fidelity factor of the translation reaction, by catalyzing a one-codon backward translocation of tRNAs on improperly translocated ribosomes. Binds to mitochondrial ribosomes in a GTP-dependent manner.</text>
</comment>
<dbReference type="PROSITE" id="PS51722">
    <property type="entry name" value="G_TR_2"/>
    <property type="match status" value="1"/>
</dbReference>
<evidence type="ECO:0000256" key="9">
    <source>
        <dbReference type="HAMAP-Rule" id="MF_03137"/>
    </source>
</evidence>
<keyword evidence="5 9" id="KW-0496">Mitochondrion</keyword>
<comment type="similarity">
    <text evidence="1">Belongs to the TRAFAC class translation factor GTPase superfamily. Classic translation factor GTPase family. LepA subfamily.</text>
</comment>
<dbReference type="CDD" id="cd01890">
    <property type="entry name" value="LepA"/>
    <property type="match status" value="1"/>
</dbReference>
<dbReference type="InterPro" id="IPR000640">
    <property type="entry name" value="EFG_V-like"/>
</dbReference>
<keyword evidence="11" id="KW-1185">Reference proteome</keyword>
<sequence>MNYTYVEELEGLLNRDTDKMVMARGSLHSTMEISSLMVVKLRLNVGPVETVFIYLNVNPTAAQEEIAPLMLNTRALLLLRPLRAGPRSRLRSGHGVSTRSYSDEAKVPDLSLFPMERIRNFSIVAHVDHGKSTLADRLLEITGAIQPSSGNKQVLDTLQVERERGITVKAQTATLFHSHAHTRHAYMLNLIDTPGHVDFNYEVSRSLAACQGVLLLVDANEGIQAQTVANFYLAFEAELAIIPVINKIDLKAADPDRVAAEIEKLFDIPASDCIRVSAKLGTNVEQILEAVIDRIPPPRGDATAPFRALLFASEFDSFRGAVARVMVRDGAVSRGDRVRTHSSSTSSRPRDYEVSDIGLLLPLPTPTATLYAGQVGYLVCGMRQVTEAQVGDTLHSAAHEVEPLPGFKPSKPMVFAGMFPSDQSEYTSLRSALERLTLRDSSVSVQRESSAALGAGWRLGFLGLLHLDVFQQRLEQEYNTSVILTAPTVPYRAVLTSPRLIKEHGSADVMVLNPCELPDRSVVSHYLEPMITGTIITPDAHMGAIMKLCQERRGTQVDVLYMDGARVMLRYRMPLCEVLVDFYDILKSLSSGYASFDYEEAGYEPVDIVRMDVMLNGKPVEELTNIVHRDKAHLVGKEMCIRLRDSIPRQMFEVAIQATIGSKVIARETIKAFRKNVLAKCYGGDISRKMKLLKRQAEGKKRMREVGGVPVPRGAVIAVLTRSPARSPD</sequence>
<dbReference type="Gene3D" id="3.30.70.240">
    <property type="match status" value="1"/>
</dbReference>
<dbReference type="SUPFAM" id="SSF52540">
    <property type="entry name" value="P-loop containing nucleoside triphosphate hydrolases"/>
    <property type="match status" value="1"/>
</dbReference>
<reference evidence="12" key="1">
    <citation type="submission" date="2025-08" db="UniProtKB">
        <authorList>
            <consortium name="RefSeq"/>
        </authorList>
    </citation>
    <scope>IDENTIFICATION</scope>
    <source>
        <tissue evidence="12">Sperm</tissue>
    </source>
</reference>
<comment type="similarity">
    <text evidence="9">Belongs to the GTP-binding elongation factor family. LepA subfamily.</text>
</comment>
<dbReference type="InterPro" id="IPR009000">
    <property type="entry name" value="Transl_B-barrel_sf"/>
</dbReference>
<dbReference type="NCBIfam" id="TIGR01393">
    <property type="entry name" value="lepA"/>
    <property type="match status" value="1"/>
</dbReference>
<dbReference type="Pfam" id="PF00009">
    <property type="entry name" value="GTP_EFTU"/>
    <property type="match status" value="1"/>
</dbReference>
<dbReference type="CDD" id="cd03709">
    <property type="entry name" value="lepA_C"/>
    <property type="match status" value="1"/>
</dbReference>
<dbReference type="Gene3D" id="3.40.50.300">
    <property type="entry name" value="P-loop containing nucleotide triphosphate hydrolases"/>
    <property type="match status" value="1"/>
</dbReference>
<dbReference type="InterPro" id="IPR035654">
    <property type="entry name" value="LepA_IV"/>
</dbReference>
<dbReference type="GO" id="GO:0005759">
    <property type="term" value="C:mitochondrial matrix"/>
    <property type="evidence" value="ECO:0007669"/>
    <property type="project" value="UniProtKB-UniRule"/>
</dbReference>
<name>A0AAJ7U3Z9_PETMA</name>
<dbReference type="RefSeq" id="XP_032829284.1">
    <property type="nucleotide sequence ID" value="XM_032973393.1"/>
</dbReference>
<dbReference type="PROSITE" id="PS00301">
    <property type="entry name" value="G_TR_1"/>
    <property type="match status" value="1"/>
</dbReference>
<dbReference type="FunFam" id="3.30.70.870:FF:000004">
    <property type="entry name" value="Translation factor GUF1, mitochondrial"/>
    <property type="match status" value="1"/>
</dbReference>
<keyword evidence="3 9" id="KW-0999">Mitochondrion inner membrane</keyword>
<dbReference type="InterPro" id="IPR000795">
    <property type="entry name" value="T_Tr_GTP-bd_dom"/>
</dbReference>
<dbReference type="Gene3D" id="3.30.70.2570">
    <property type="entry name" value="Elongation factor 4, C-terminal domain"/>
    <property type="match status" value="1"/>
</dbReference>
<feature type="binding site" evidence="9">
    <location>
        <begin position="125"/>
        <end position="132"/>
    </location>
    <ligand>
        <name>GTP</name>
        <dbReference type="ChEBI" id="CHEBI:37565"/>
    </ligand>
</feature>
<dbReference type="Pfam" id="PF00679">
    <property type="entry name" value="EFG_C"/>
    <property type="match status" value="1"/>
</dbReference>
<feature type="binding site" evidence="9">
    <location>
        <begin position="192"/>
        <end position="196"/>
    </location>
    <ligand>
        <name>GTP</name>
        <dbReference type="ChEBI" id="CHEBI:37565"/>
    </ligand>
</feature>
<dbReference type="Gene3D" id="2.40.30.10">
    <property type="entry name" value="Translation factors"/>
    <property type="match status" value="1"/>
</dbReference>
<keyword evidence="2 9" id="KW-0547">Nucleotide-binding</keyword>
<dbReference type="Pfam" id="PF06421">
    <property type="entry name" value="LepA_C"/>
    <property type="match status" value="1"/>
</dbReference>
<evidence type="ECO:0000256" key="6">
    <source>
        <dbReference type="ARBA" id="ARBA00023134"/>
    </source>
</evidence>
<dbReference type="PRINTS" id="PR00315">
    <property type="entry name" value="ELONGATNFCT"/>
</dbReference>
<keyword evidence="6 9" id="KW-0342">GTP-binding</keyword>
<evidence type="ECO:0000256" key="1">
    <source>
        <dbReference type="ARBA" id="ARBA00005454"/>
    </source>
</evidence>
<evidence type="ECO:0000256" key="3">
    <source>
        <dbReference type="ARBA" id="ARBA00022792"/>
    </source>
</evidence>
<keyword evidence="7 9" id="KW-0472">Membrane</keyword>
<dbReference type="GO" id="GO:0005743">
    <property type="term" value="C:mitochondrial inner membrane"/>
    <property type="evidence" value="ECO:0007669"/>
    <property type="project" value="UniProtKB-SubCell"/>
</dbReference>
<comment type="subcellular location">
    <subcellularLocation>
        <location evidence="9">Mitochondrion inner membrane</location>
        <topology evidence="9">Peripheral membrane protein</topology>
        <orientation evidence="9">Matrix side</orientation>
    </subcellularLocation>
</comment>
<dbReference type="HAMAP" id="MF_00071">
    <property type="entry name" value="LepA"/>
    <property type="match status" value="1"/>
</dbReference>
<dbReference type="InterPro" id="IPR006297">
    <property type="entry name" value="EF-4"/>
</dbReference>
<comment type="catalytic activity">
    <reaction evidence="8">
        <text>GTP + H2O = GDP + phosphate + H(+)</text>
        <dbReference type="Rhea" id="RHEA:19669"/>
        <dbReference type="ChEBI" id="CHEBI:15377"/>
        <dbReference type="ChEBI" id="CHEBI:15378"/>
        <dbReference type="ChEBI" id="CHEBI:37565"/>
        <dbReference type="ChEBI" id="CHEBI:43474"/>
        <dbReference type="ChEBI" id="CHEBI:58189"/>
    </reaction>
    <physiologicalReaction direction="left-to-right" evidence="8">
        <dbReference type="Rhea" id="RHEA:19670"/>
    </physiologicalReaction>
</comment>
<dbReference type="GO" id="GO:0003924">
    <property type="term" value="F:GTPase activity"/>
    <property type="evidence" value="ECO:0007669"/>
    <property type="project" value="UniProtKB-UniRule"/>
</dbReference>
<dbReference type="FunFam" id="3.30.70.240:FF:000007">
    <property type="entry name" value="Translation factor GUF1, mitochondrial"/>
    <property type="match status" value="1"/>
</dbReference>
<comment type="catalytic activity">
    <reaction evidence="9">
        <text>GTP + H2O = GDP + phosphate + H(+)</text>
        <dbReference type="Rhea" id="RHEA:19669"/>
        <dbReference type="ChEBI" id="CHEBI:15377"/>
        <dbReference type="ChEBI" id="CHEBI:15378"/>
        <dbReference type="ChEBI" id="CHEBI:37565"/>
        <dbReference type="ChEBI" id="CHEBI:43474"/>
        <dbReference type="ChEBI" id="CHEBI:58189"/>
        <dbReference type="EC" id="3.6.5.n1"/>
    </reaction>
</comment>
<dbReference type="GO" id="GO:0045727">
    <property type="term" value="P:positive regulation of translation"/>
    <property type="evidence" value="ECO:0007669"/>
    <property type="project" value="UniProtKB-UniRule"/>
</dbReference>
<dbReference type="NCBIfam" id="TIGR00231">
    <property type="entry name" value="small_GTP"/>
    <property type="match status" value="1"/>
</dbReference>
<dbReference type="SUPFAM" id="SSF50447">
    <property type="entry name" value="Translation proteins"/>
    <property type="match status" value="1"/>
</dbReference>
<dbReference type="AlphaFoldDB" id="A0AAJ7U3Z9"/>
<accession>A0AAJ7U3Z9</accession>
<dbReference type="FunFam" id="3.40.50.300:FF:000078">
    <property type="entry name" value="Elongation factor 4"/>
    <property type="match status" value="1"/>
</dbReference>
<dbReference type="GO" id="GO:0005525">
    <property type="term" value="F:GTP binding"/>
    <property type="evidence" value="ECO:0007669"/>
    <property type="project" value="UniProtKB-UniRule"/>
</dbReference>
<dbReference type="InterPro" id="IPR005225">
    <property type="entry name" value="Small_GTP-bd"/>
</dbReference>
<evidence type="ECO:0000313" key="11">
    <source>
        <dbReference type="Proteomes" id="UP001318040"/>
    </source>
</evidence>
<evidence type="ECO:0000256" key="7">
    <source>
        <dbReference type="ARBA" id="ARBA00023136"/>
    </source>
</evidence>
<organism evidence="11 12">
    <name type="scientific">Petromyzon marinus</name>
    <name type="common">Sea lamprey</name>
    <dbReference type="NCBI Taxonomy" id="7757"/>
    <lineage>
        <taxon>Eukaryota</taxon>
        <taxon>Metazoa</taxon>
        <taxon>Chordata</taxon>
        <taxon>Craniata</taxon>
        <taxon>Vertebrata</taxon>
        <taxon>Cyclostomata</taxon>
        <taxon>Hyperoartia</taxon>
        <taxon>Petromyzontiformes</taxon>
        <taxon>Petromyzontidae</taxon>
        <taxon>Petromyzon</taxon>
    </lineage>
</organism>
<evidence type="ECO:0000256" key="2">
    <source>
        <dbReference type="ARBA" id="ARBA00022741"/>
    </source>
</evidence>
<evidence type="ECO:0000256" key="8">
    <source>
        <dbReference type="ARBA" id="ARBA00049117"/>
    </source>
</evidence>
<dbReference type="CDD" id="cd16260">
    <property type="entry name" value="EF4_III"/>
    <property type="match status" value="1"/>
</dbReference>
<dbReference type="FunFam" id="2.40.30.10:FF:000015">
    <property type="entry name" value="Translation factor GUF1, mitochondrial"/>
    <property type="match status" value="1"/>
</dbReference>
<keyword evidence="4 9" id="KW-0378">Hydrolase</keyword>
<dbReference type="PANTHER" id="PTHR43512">
    <property type="entry name" value="TRANSLATION FACTOR GUF1-RELATED"/>
    <property type="match status" value="1"/>
</dbReference>
<dbReference type="InterPro" id="IPR013842">
    <property type="entry name" value="LepA_CTD"/>
</dbReference>
<dbReference type="PANTHER" id="PTHR43512:SF7">
    <property type="entry name" value="TRANSLATION FACTOR GUF1, MITOCHONDRIAL"/>
    <property type="match status" value="1"/>
</dbReference>
<gene>
    <name evidence="12" type="primary">GUF1</name>
</gene>
<protein>
    <submittedName>
        <fullName evidence="12">Translation factor GUF1, mitochondrial isoform X1</fullName>
    </submittedName>
</protein>
<dbReference type="InterPro" id="IPR031157">
    <property type="entry name" value="G_TR_CS"/>
</dbReference>
<dbReference type="FunFam" id="3.30.70.2570:FF:000001">
    <property type="entry name" value="Translation factor GUF1, mitochondrial"/>
    <property type="match status" value="1"/>
</dbReference>
<dbReference type="GO" id="GO:0006412">
    <property type="term" value="P:translation"/>
    <property type="evidence" value="ECO:0007669"/>
    <property type="project" value="UniProtKB-KW"/>
</dbReference>
<evidence type="ECO:0000256" key="4">
    <source>
        <dbReference type="ARBA" id="ARBA00022801"/>
    </source>
</evidence>
<evidence type="ECO:0000259" key="10">
    <source>
        <dbReference type="PROSITE" id="PS51722"/>
    </source>
</evidence>
<dbReference type="SMART" id="SM00838">
    <property type="entry name" value="EFG_C"/>
    <property type="match status" value="1"/>
</dbReference>
<dbReference type="CTD" id="60558"/>
<keyword evidence="9" id="KW-0648">Protein biosynthesis</keyword>
<dbReference type="InterPro" id="IPR038363">
    <property type="entry name" value="LepA_C_sf"/>
</dbReference>
<dbReference type="KEGG" id="pmrn:116953301"/>